<name>A0A918XFV1_9ACTN</name>
<sequence>MKAPGPGPRALEFPVGRAEESRTGALVRGHFSFEARHHVEDVLSGEDA</sequence>
<protein>
    <submittedName>
        <fullName evidence="1">Uncharacterized protein</fullName>
    </submittedName>
</protein>
<keyword evidence="2" id="KW-1185">Reference proteome</keyword>
<proteinExistence type="predicted"/>
<dbReference type="Proteomes" id="UP000654947">
    <property type="component" value="Unassembled WGS sequence"/>
</dbReference>
<organism evidence="1 2">
    <name type="scientific">Nocardiopsis kunsanensis</name>
    <dbReference type="NCBI Taxonomy" id="141693"/>
    <lineage>
        <taxon>Bacteria</taxon>
        <taxon>Bacillati</taxon>
        <taxon>Actinomycetota</taxon>
        <taxon>Actinomycetes</taxon>
        <taxon>Streptosporangiales</taxon>
        <taxon>Nocardiopsidaceae</taxon>
        <taxon>Nocardiopsis</taxon>
    </lineage>
</organism>
<evidence type="ECO:0000313" key="1">
    <source>
        <dbReference type="EMBL" id="GHD30102.1"/>
    </source>
</evidence>
<evidence type="ECO:0000313" key="2">
    <source>
        <dbReference type="Proteomes" id="UP000654947"/>
    </source>
</evidence>
<accession>A0A918XFV1</accession>
<dbReference type="AlphaFoldDB" id="A0A918XFV1"/>
<gene>
    <name evidence="1" type="ORF">GCM10007147_31630</name>
</gene>
<reference evidence="1 2" key="1">
    <citation type="journal article" date="2014" name="Int. J. Syst. Evol. Microbiol.">
        <title>Complete genome sequence of Corynebacterium casei LMG S-19264T (=DSM 44701T), isolated from a smear-ripened cheese.</title>
        <authorList>
            <consortium name="US DOE Joint Genome Institute (JGI-PGF)"/>
            <person name="Walter F."/>
            <person name="Albersmeier A."/>
            <person name="Kalinowski J."/>
            <person name="Ruckert C."/>
        </authorList>
    </citation>
    <scope>NUCLEOTIDE SEQUENCE [LARGE SCALE GENOMIC DNA]</scope>
    <source>
        <strain evidence="1 2">KCTC 19473</strain>
    </source>
</reference>
<dbReference type="EMBL" id="BMXL01000017">
    <property type="protein sequence ID" value="GHD30102.1"/>
    <property type="molecule type" value="Genomic_DNA"/>
</dbReference>
<comment type="caution">
    <text evidence="1">The sequence shown here is derived from an EMBL/GenBank/DDBJ whole genome shotgun (WGS) entry which is preliminary data.</text>
</comment>